<evidence type="ECO:0000313" key="2">
    <source>
        <dbReference type="Proteomes" id="UP000034076"/>
    </source>
</evidence>
<reference evidence="1 2" key="1">
    <citation type="submission" date="2015-04" db="EMBL/GenBank/DDBJ databases">
        <title>Draft genome sequence of bacteremic isolate Catabacter hongkongensis type strain HKU16T.</title>
        <authorList>
            <person name="Lau S.K."/>
            <person name="Teng J.L."/>
            <person name="Huang Y."/>
            <person name="Curreem S.O."/>
            <person name="Tsui S.K."/>
            <person name="Woo P.C."/>
        </authorList>
    </citation>
    <scope>NUCLEOTIDE SEQUENCE [LARGE SCALE GENOMIC DNA]</scope>
    <source>
        <strain evidence="1 2">HKU16</strain>
    </source>
</reference>
<dbReference type="EMBL" id="LAYJ01000047">
    <property type="protein sequence ID" value="KKI51971.1"/>
    <property type="molecule type" value="Genomic_DNA"/>
</dbReference>
<sequence length="43" mass="5208">MKSNTICKREREEAFSFCYAVFVSRQEKICVRLTLHMEYSNMK</sequence>
<proteinExistence type="predicted"/>
<organism evidence="1 2">
    <name type="scientific">Christensenella hongkongensis</name>
    <dbReference type="NCBI Taxonomy" id="270498"/>
    <lineage>
        <taxon>Bacteria</taxon>
        <taxon>Bacillati</taxon>
        <taxon>Bacillota</taxon>
        <taxon>Clostridia</taxon>
        <taxon>Christensenellales</taxon>
        <taxon>Christensenellaceae</taxon>
        <taxon>Christensenella</taxon>
    </lineage>
</organism>
<gene>
    <name evidence="1" type="ORF">CHK_0488</name>
</gene>
<dbReference type="AlphaFoldDB" id="A0A0M2NLW3"/>
<protein>
    <submittedName>
        <fullName evidence="1">Uncharacterized protein</fullName>
    </submittedName>
</protein>
<accession>A0A0M2NLW3</accession>
<evidence type="ECO:0000313" key="1">
    <source>
        <dbReference type="EMBL" id="KKI51971.1"/>
    </source>
</evidence>
<dbReference type="Proteomes" id="UP000034076">
    <property type="component" value="Unassembled WGS sequence"/>
</dbReference>
<keyword evidence="2" id="KW-1185">Reference proteome</keyword>
<name>A0A0M2NLW3_9FIRM</name>
<comment type="caution">
    <text evidence="1">The sequence shown here is derived from an EMBL/GenBank/DDBJ whole genome shotgun (WGS) entry which is preliminary data.</text>
</comment>